<organism evidence="2 3">
    <name type="scientific">Erwinia phage pEa_SNUABM_5</name>
    <dbReference type="NCBI Taxonomy" id="2797313"/>
    <lineage>
        <taxon>Viruses</taxon>
        <taxon>Duplodnaviria</taxon>
        <taxon>Heunggongvirae</taxon>
        <taxon>Uroviricota</taxon>
        <taxon>Caudoviricetes</taxon>
        <taxon>Rivsvirus</taxon>
        <taxon>Rivsvirus SNUABM5</taxon>
    </lineage>
</organism>
<proteinExistence type="predicted"/>
<protein>
    <submittedName>
        <fullName evidence="2">Putative baseplate wedge protein</fullName>
    </submittedName>
</protein>
<dbReference type="InterPro" id="IPR007048">
    <property type="entry name" value="IraD/Gp25-like"/>
</dbReference>
<dbReference type="Pfam" id="PF04965">
    <property type="entry name" value="GPW_gp25"/>
    <property type="match status" value="1"/>
</dbReference>
<reference evidence="2 3" key="1">
    <citation type="submission" date="2020-12" db="EMBL/GenBank/DDBJ databases">
        <title>Complete genome sequence of Erwinia phage pEa_SNUABM_5.</title>
        <authorList>
            <person name="Kim S.G."/>
            <person name="Lee S.B."/>
            <person name="Kwon J."/>
            <person name="Park S.C."/>
        </authorList>
    </citation>
    <scope>NUCLEOTIDE SEQUENCE [LARGE SCALE GENOMIC DNA]</scope>
</reference>
<dbReference type="Gene3D" id="3.10.450.40">
    <property type="match status" value="1"/>
</dbReference>
<gene>
    <name evidence="2" type="ORF">pEaSNUABM5_00112</name>
</gene>
<dbReference type="SUPFAM" id="SSF160719">
    <property type="entry name" value="gpW/gp25-like"/>
    <property type="match status" value="1"/>
</dbReference>
<keyword evidence="3" id="KW-1185">Reference proteome</keyword>
<name>A0A7T8EPZ1_9CAUD</name>
<dbReference type="EMBL" id="MW366843">
    <property type="protein sequence ID" value="QQO90254.1"/>
    <property type="molecule type" value="Genomic_DNA"/>
</dbReference>
<sequence>MSIASSAVKLPPGKATYSDISAWIQLENRDDVLDMDSISQKILMIVGTRKRSRKWRPNFGSDVYRQLFEPFDDTTAGWIQTYIKDALESPYNGLTNDVTGINVEVVRKVDQTYGVRIAFHVPKLENKKTISFSMRSMA</sequence>
<evidence type="ECO:0000313" key="3">
    <source>
        <dbReference type="Proteomes" id="UP000596123"/>
    </source>
</evidence>
<dbReference type="Proteomes" id="UP000596123">
    <property type="component" value="Segment"/>
</dbReference>
<accession>A0A7T8EPZ1</accession>
<feature type="domain" description="IraD/Gp25-like" evidence="1">
    <location>
        <begin position="36"/>
        <end position="88"/>
    </location>
</feature>
<evidence type="ECO:0000259" key="1">
    <source>
        <dbReference type="Pfam" id="PF04965"/>
    </source>
</evidence>
<evidence type="ECO:0000313" key="2">
    <source>
        <dbReference type="EMBL" id="QQO90254.1"/>
    </source>
</evidence>